<dbReference type="PANTHER" id="PTHR21599">
    <property type="entry name" value="GLYCERATE KINASE"/>
    <property type="match status" value="1"/>
</dbReference>
<protein>
    <submittedName>
        <fullName evidence="5">Glycerate kinase</fullName>
        <ecNumber evidence="5">2.7.1.31</ecNumber>
    </submittedName>
</protein>
<dbReference type="GO" id="GO:0008887">
    <property type="term" value="F:glycerate kinase activity"/>
    <property type="evidence" value="ECO:0007669"/>
    <property type="project" value="UniProtKB-UniRule"/>
</dbReference>
<accession>A0A840PYP8</accession>
<dbReference type="SUPFAM" id="SSF110738">
    <property type="entry name" value="Glycerate kinase I"/>
    <property type="match status" value="1"/>
</dbReference>
<dbReference type="AlphaFoldDB" id="A0A840PYP8"/>
<gene>
    <name evidence="5" type="ORF">HNR36_002854</name>
</gene>
<proteinExistence type="inferred from homology"/>
<keyword evidence="2 4" id="KW-0808">Transferase</keyword>
<organism evidence="5 6">
    <name type="scientific">Ureibacillus thermosphaericus</name>
    <dbReference type="NCBI Taxonomy" id="51173"/>
    <lineage>
        <taxon>Bacteria</taxon>
        <taxon>Bacillati</taxon>
        <taxon>Bacillota</taxon>
        <taxon>Bacilli</taxon>
        <taxon>Bacillales</taxon>
        <taxon>Caryophanaceae</taxon>
        <taxon>Ureibacillus</taxon>
    </lineage>
</organism>
<dbReference type="Proteomes" id="UP000557217">
    <property type="component" value="Unassembled WGS sequence"/>
</dbReference>
<dbReference type="PANTHER" id="PTHR21599:SF0">
    <property type="entry name" value="GLYCERATE KINASE"/>
    <property type="match status" value="1"/>
</dbReference>
<evidence type="ECO:0000256" key="1">
    <source>
        <dbReference type="ARBA" id="ARBA00006284"/>
    </source>
</evidence>
<dbReference type="Gene3D" id="3.90.1510.10">
    <property type="entry name" value="Glycerate kinase, domain 2"/>
    <property type="match status" value="1"/>
</dbReference>
<evidence type="ECO:0000256" key="3">
    <source>
        <dbReference type="ARBA" id="ARBA00022777"/>
    </source>
</evidence>
<evidence type="ECO:0000313" key="6">
    <source>
        <dbReference type="Proteomes" id="UP000557217"/>
    </source>
</evidence>
<dbReference type="Gene3D" id="3.40.50.10350">
    <property type="entry name" value="Glycerate kinase, domain 1"/>
    <property type="match status" value="1"/>
</dbReference>
<evidence type="ECO:0000256" key="4">
    <source>
        <dbReference type="PIRNR" id="PIRNR006078"/>
    </source>
</evidence>
<dbReference type="PIRSF" id="PIRSF006078">
    <property type="entry name" value="GlxK"/>
    <property type="match status" value="1"/>
</dbReference>
<keyword evidence="6" id="KW-1185">Reference proteome</keyword>
<comment type="similarity">
    <text evidence="1 4">Belongs to the glycerate kinase type-1 family.</text>
</comment>
<dbReference type="EC" id="2.7.1.31" evidence="5"/>
<comment type="caution">
    <text evidence="5">The sequence shown here is derived from an EMBL/GenBank/DDBJ whole genome shotgun (WGS) entry which is preliminary data.</text>
</comment>
<dbReference type="InterPro" id="IPR018193">
    <property type="entry name" value="Glyc_kinase_flavodox-like_fold"/>
</dbReference>
<keyword evidence="3 4" id="KW-0418">Kinase</keyword>
<evidence type="ECO:0000313" key="5">
    <source>
        <dbReference type="EMBL" id="MBB5150434.1"/>
    </source>
</evidence>
<dbReference type="InterPro" id="IPR036129">
    <property type="entry name" value="Glycerate_kinase_sf"/>
</dbReference>
<dbReference type="GO" id="GO:0031388">
    <property type="term" value="P:organic acid phosphorylation"/>
    <property type="evidence" value="ECO:0007669"/>
    <property type="project" value="UniProtKB-UniRule"/>
</dbReference>
<dbReference type="InterPro" id="IPR004381">
    <property type="entry name" value="Glycerate_kinase"/>
</dbReference>
<dbReference type="InterPro" id="IPR018197">
    <property type="entry name" value="Glycerate_kinase_RE-like"/>
</dbReference>
<dbReference type="Pfam" id="PF02595">
    <property type="entry name" value="Gly_kinase"/>
    <property type="match status" value="1"/>
</dbReference>
<dbReference type="EMBL" id="JACHGZ010000053">
    <property type="protein sequence ID" value="MBB5150434.1"/>
    <property type="molecule type" value="Genomic_DNA"/>
</dbReference>
<name>A0A840PYP8_URETH</name>
<sequence>MRVLVAPDSFKGSLSSIELCQTIRHGMNNVMDAEVIEVPISDGGEGFLESICSVHPFQVELVNVKDPLGRTIQGKMAFDLQKRTAFIEMAKSTGLTHVSEDERNPYQSFSYGVGNFILYGLDKGCRTFIIGLGGSATNDAGVGMLLELGVSFRDVHNKPVEIESLTDIQKIASLDLQKVDPRLFECEFILATDVNNPLCGEQGATFVFGPQKGIAKERLNEIDGILEHYGKVLEKEFRKEIVSREGVGAAGGITASFLALFKTQIRQGIDILIEYLQLDQLLPTVDFVITGEGKLDHQTLNGKVIKGICELANQHHIPVVAVCGNIELSRNEIRELGLSAAFSICKGPSSIEESMKDAKQLVLELVENIAELLRI</sequence>
<dbReference type="RefSeq" id="WP_168412840.1">
    <property type="nucleotide sequence ID" value="NZ_JAAXPW010000051.1"/>
</dbReference>
<evidence type="ECO:0000256" key="2">
    <source>
        <dbReference type="ARBA" id="ARBA00022679"/>
    </source>
</evidence>
<dbReference type="NCBIfam" id="TIGR00045">
    <property type="entry name" value="glycerate kinase"/>
    <property type="match status" value="1"/>
</dbReference>
<reference evidence="5 6" key="1">
    <citation type="submission" date="2020-08" db="EMBL/GenBank/DDBJ databases">
        <title>Genomic Encyclopedia of Type Strains, Phase IV (KMG-IV): sequencing the most valuable type-strain genomes for metagenomic binning, comparative biology and taxonomic classification.</title>
        <authorList>
            <person name="Goeker M."/>
        </authorList>
    </citation>
    <scope>NUCLEOTIDE SEQUENCE [LARGE SCALE GENOMIC DNA]</scope>
    <source>
        <strain evidence="5 6">DSM 10633</strain>
    </source>
</reference>